<comment type="caution">
    <text evidence="1">The sequence shown here is derived from an EMBL/GenBank/DDBJ whole genome shotgun (WGS) entry which is preliminary data.</text>
</comment>
<proteinExistence type="predicted"/>
<keyword evidence="2" id="KW-1185">Reference proteome</keyword>
<feature type="non-terminal residue" evidence="1">
    <location>
        <position position="32"/>
    </location>
</feature>
<evidence type="ECO:0000313" key="2">
    <source>
        <dbReference type="Proteomes" id="UP000265520"/>
    </source>
</evidence>
<dbReference type="AlphaFoldDB" id="A0A392VXB3"/>
<protein>
    <submittedName>
        <fullName evidence="1">Uncharacterized protein</fullName>
    </submittedName>
</protein>
<sequence>IMAARANTQIAEAIATMANFMARVNEPGREDE</sequence>
<name>A0A392VXB3_9FABA</name>
<evidence type="ECO:0000313" key="1">
    <source>
        <dbReference type="EMBL" id="MCI92119.1"/>
    </source>
</evidence>
<feature type="non-terminal residue" evidence="1">
    <location>
        <position position="1"/>
    </location>
</feature>
<dbReference type="EMBL" id="LXQA011291438">
    <property type="protein sequence ID" value="MCI92119.1"/>
    <property type="molecule type" value="Genomic_DNA"/>
</dbReference>
<organism evidence="1 2">
    <name type="scientific">Trifolium medium</name>
    <dbReference type="NCBI Taxonomy" id="97028"/>
    <lineage>
        <taxon>Eukaryota</taxon>
        <taxon>Viridiplantae</taxon>
        <taxon>Streptophyta</taxon>
        <taxon>Embryophyta</taxon>
        <taxon>Tracheophyta</taxon>
        <taxon>Spermatophyta</taxon>
        <taxon>Magnoliopsida</taxon>
        <taxon>eudicotyledons</taxon>
        <taxon>Gunneridae</taxon>
        <taxon>Pentapetalae</taxon>
        <taxon>rosids</taxon>
        <taxon>fabids</taxon>
        <taxon>Fabales</taxon>
        <taxon>Fabaceae</taxon>
        <taxon>Papilionoideae</taxon>
        <taxon>50 kb inversion clade</taxon>
        <taxon>NPAAA clade</taxon>
        <taxon>Hologalegina</taxon>
        <taxon>IRL clade</taxon>
        <taxon>Trifolieae</taxon>
        <taxon>Trifolium</taxon>
    </lineage>
</organism>
<accession>A0A392VXB3</accession>
<reference evidence="1 2" key="1">
    <citation type="journal article" date="2018" name="Front. Plant Sci.">
        <title>Red Clover (Trifolium pratense) and Zigzag Clover (T. medium) - A Picture of Genomic Similarities and Differences.</title>
        <authorList>
            <person name="Dluhosova J."/>
            <person name="Istvanek J."/>
            <person name="Nedelnik J."/>
            <person name="Repkova J."/>
        </authorList>
    </citation>
    <scope>NUCLEOTIDE SEQUENCE [LARGE SCALE GENOMIC DNA]</scope>
    <source>
        <strain evidence="2">cv. 10/8</strain>
        <tissue evidence="1">Leaf</tissue>
    </source>
</reference>
<dbReference type="Proteomes" id="UP000265520">
    <property type="component" value="Unassembled WGS sequence"/>
</dbReference>